<dbReference type="AlphaFoldDB" id="A0A9P1KCP9"/>
<gene>
    <name evidence="2" type="ORF">ARTHRO_11309</name>
</gene>
<keyword evidence="3" id="KW-1185">Reference proteome</keyword>
<feature type="region of interest" description="Disordered" evidence="1">
    <location>
        <begin position="23"/>
        <end position="47"/>
    </location>
</feature>
<accession>A0A9P1KCP9</accession>
<reference evidence="2 3" key="1">
    <citation type="submission" date="2014-02" db="EMBL/GenBank/DDBJ databases">
        <authorList>
            <person name="Genoscope - CEA"/>
        </authorList>
    </citation>
    <scope>NUCLEOTIDE SEQUENCE [LARGE SCALE GENOMIC DNA]</scope>
    <source>
        <strain evidence="2 3">PCC 8005</strain>
    </source>
</reference>
<dbReference type="EMBL" id="FO818640">
    <property type="protein sequence ID" value="CDM93636.1"/>
    <property type="molecule type" value="Genomic_DNA"/>
</dbReference>
<proteinExistence type="predicted"/>
<evidence type="ECO:0000256" key="1">
    <source>
        <dbReference type="SAM" id="MobiDB-lite"/>
    </source>
</evidence>
<sequence>MAQNIQLILPEYLHIQVSDGTNLTKKLSNPQEKSRNHKKYPDNVNKG</sequence>
<organism evidence="2 3">
    <name type="scientific">Limnospira indica PCC 8005</name>
    <dbReference type="NCBI Taxonomy" id="376219"/>
    <lineage>
        <taxon>Bacteria</taxon>
        <taxon>Bacillati</taxon>
        <taxon>Cyanobacteriota</taxon>
        <taxon>Cyanophyceae</taxon>
        <taxon>Oscillatoriophycideae</taxon>
        <taxon>Oscillatoriales</taxon>
        <taxon>Sirenicapillariaceae</taxon>
        <taxon>Limnospira</taxon>
    </lineage>
</organism>
<dbReference type="Proteomes" id="UP000032946">
    <property type="component" value="Chromosome"/>
</dbReference>
<evidence type="ECO:0000313" key="2">
    <source>
        <dbReference type="EMBL" id="CDM93636.1"/>
    </source>
</evidence>
<protein>
    <submittedName>
        <fullName evidence="2">Uncharacterized protein</fullName>
    </submittedName>
</protein>
<evidence type="ECO:0000313" key="3">
    <source>
        <dbReference type="Proteomes" id="UP000032946"/>
    </source>
</evidence>
<name>A0A9P1KCP9_9CYAN</name>